<reference evidence="1 2" key="1">
    <citation type="journal article" date="2019" name="Environ. Microbiol.">
        <title>Species interactions and distinct microbial communities in high Arctic permafrost affected cryosols are associated with the CH4 and CO2 gas fluxes.</title>
        <authorList>
            <person name="Altshuler I."/>
            <person name="Hamel J."/>
            <person name="Turney S."/>
            <person name="Magnuson E."/>
            <person name="Levesque R."/>
            <person name="Greer C."/>
            <person name="Whyte L.G."/>
        </authorList>
    </citation>
    <scope>NUCLEOTIDE SEQUENCE [LARGE SCALE GENOMIC DNA]</scope>
    <source>
        <strain evidence="1 2">42</strain>
    </source>
</reference>
<dbReference type="EMBL" id="RCZH01000007">
    <property type="protein sequence ID" value="TPG39947.1"/>
    <property type="molecule type" value="Genomic_DNA"/>
</dbReference>
<dbReference type="OrthoDB" id="1332048at2"/>
<protein>
    <submittedName>
        <fullName evidence="1">Leucine-rich repeat domain-containing protein</fullName>
    </submittedName>
</protein>
<proteinExistence type="predicted"/>
<dbReference type="Proteomes" id="UP000319700">
    <property type="component" value="Unassembled WGS sequence"/>
</dbReference>
<evidence type="ECO:0000313" key="1">
    <source>
        <dbReference type="EMBL" id="TPG39947.1"/>
    </source>
</evidence>
<accession>A0A502ER20</accession>
<dbReference type="RefSeq" id="WP_140507097.1">
    <property type="nucleotide sequence ID" value="NZ_RCZH01000007.1"/>
</dbReference>
<gene>
    <name evidence="1" type="ORF">EAH81_11645</name>
</gene>
<keyword evidence="2" id="KW-1185">Reference proteome</keyword>
<dbReference type="AlphaFoldDB" id="A0A502ER20"/>
<dbReference type="InterPro" id="IPR032675">
    <property type="entry name" value="LRR_dom_sf"/>
</dbReference>
<dbReference type="Gene3D" id="3.80.10.10">
    <property type="entry name" value="Ribonuclease Inhibitor"/>
    <property type="match status" value="1"/>
</dbReference>
<sequence length="326" mass="38627">MEKKWKNFSGNINIYKDLQRNDIREIFAEKNIHSLQFYEFENPKNETWEILNDFFGEYPNIGLRLLWFETQNFSFYKLIPNIRKFTIASYNTFDFSKLQINTKLNHFGIEETKSIAVDVSFIKEFIDLESLYVDGMKKGLNNIKSLTKLKKLTFRGVKLENLQFITDLKNLEDLKLLFGSYKDLDALSNLKKLKSIEFSRVRQIPDFNFLNSLENLEKIEFEGMAKMEEIPDMSKLTKLKKIIINNNLQLNDIQNISKIPNLKLLHLTFADNSKAQDRKNLINQSLEILMTSKTIKYTNIFHWIDEVSTKRLTDKGIEKWEWGKEM</sequence>
<organism evidence="1 2">
    <name type="scientific">Flavobacterium pectinovorum</name>
    <dbReference type="NCBI Taxonomy" id="29533"/>
    <lineage>
        <taxon>Bacteria</taxon>
        <taxon>Pseudomonadati</taxon>
        <taxon>Bacteroidota</taxon>
        <taxon>Flavobacteriia</taxon>
        <taxon>Flavobacteriales</taxon>
        <taxon>Flavobacteriaceae</taxon>
        <taxon>Flavobacterium</taxon>
    </lineage>
</organism>
<dbReference type="SUPFAM" id="SSF52058">
    <property type="entry name" value="L domain-like"/>
    <property type="match status" value="1"/>
</dbReference>
<name>A0A502ER20_9FLAO</name>
<comment type="caution">
    <text evidence="1">The sequence shown here is derived from an EMBL/GenBank/DDBJ whole genome shotgun (WGS) entry which is preliminary data.</text>
</comment>
<evidence type="ECO:0000313" key="2">
    <source>
        <dbReference type="Proteomes" id="UP000319700"/>
    </source>
</evidence>